<evidence type="ECO:0000313" key="1">
    <source>
        <dbReference type="EMBL" id="KAF3946410.1"/>
    </source>
</evidence>
<accession>A0A8J4Q6Q6</accession>
<protein>
    <submittedName>
        <fullName evidence="1">Uncharacterized protein</fullName>
    </submittedName>
</protein>
<keyword evidence="2" id="KW-1185">Reference proteome</keyword>
<dbReference type="AlphaFoldDB" id="A0A8J4Q6Q6"/>
<name>A0A8J4Q6Q6_9ROSI</name>
<evidence type="ECO:0000313" key="2">
    <source>
        <dbReference type="Proteomes" id="UP000737018"/>
    </source>
</evidence>
<reference evidence="1" key="1">
    <citation type="submission" date="2020-03" db="EMBL/GenBank/DDBJ databases">
        <title>Castanea mollissima Vanexum genome sequencing.</title>
        <authorList>
            <person name="Staton M."/>
        </authorList>
    </citation>
    <scope>NUCLEOTIDE SEQUENCE</scope>
    <source>
        <tissue evidence="1">Leaf</tissue>
    </source>
</reference>
<dbReference type="Proteomes" id="UP000737018">
    <property type="component" value="Unassembled WGS sequence"/>
</dbReference>
<sequence length="102" mass="11866">MSSRSLDLLRMVVFKLEAKRDFVLALWNLRWQVLCKVQSRQYSGVLSHFINFENVYQILLKQTPSVLLMAGLPNFPIFLMQGKVGSYASVFKKYQEKAESFV</sequence>
<proteinExistence type="predicted"/>
<dbReference type="OrthoDB" id="6500128at2759"/>
<gene>
    <name evidence="1" type="ORF">CMV_027319</name>
</gene>
<organism evidence="1 2">
    <name type="scientific">Castanea mollissima</name>
    <name type="common">Chinese chestnut</name>
    <dbReference type="NCBI Taxonomy" id="60419"/>
    <lineage>
        <taxon>Eukaryota</taxon>
        <taxon>Viridiplantae</taxon>
        <taxon>Streptophyta</taxon>
        <taxon>Embryophyta</taxon>
        <taxon>Tracheophyta</taxon>
        <taxon>Spermatophyta</taxon>
        <taxon>Magnoliopsida</taxon>
        <taxon>eudicotyledons</taxon>
        <taxon>Gunneridae</taxon>
        <taxon>Pentapetalae</taxon>
        <taxon>rosids</taxon>
        <taxon>fabids</taxon>
        <taxon>Fagales</taxon>
        <taxon>Fagaceae</taxon>
        <taxon>Castanea</taxon>
    </lineage>
</organism>
<comment type="caution">
    <text evidence="1">The sequence shown here is derived from an EMBL/GenBank/DDBJ whole genome shotgun (WGS) entry which is preliminary data.</text>
</comment>
<dbReference type="EMBL" id="JRKL02009264">
    <property type="protein sequence ID" value="KAF3946410.1"/>
    <property type="molecule type" value="Genomic_DNA"/>
</dbReference>